<protein>
    <submittedName>
        <fullName evidence="3">Outer capsid protein VP2</fullName>
    </submittedName>
</protein>
<organism evidence="3">
    <name type="scientific">Nippostrongylus brasiliensis</name>
    <name type="common">Rat hookworm</name>
    <dbReference type="NCBI Taxonomy" id="27835"/>
    <lineage>
        <taxon>Eukaryota</taxon>
        <taxon>Metazoa</taxon>
        <taxon>Ecdysozoa</taxon>
        <taxon>Nematoda</taxon>
        <taxon>Chromadorea</taxon>
        <taxon>Rhabditida</taxon>
        <taxon>Rhabditina</taxon>
        <taxon>Rhabditomorpha</taxon>
        <taxon>Strongyloidea</taxon>
        <taxon>Heligmosomidae</taxon>
        <taxon>Nippostrongylus</taxon>
    </lineage>
</organism>
<reference evidence="3" key="1">
    <citation type="submission" date="2017-02" db="UniProtKB">
        <authorList>
            <consortium name="WormBaseParasite"/>
        </authorList>
    </citation>
    <scope>IDENTIFICATION</scope>
</reference>
<accession>A0A0N4YYE8</accession>
<dbReference type="EMBL" id="UYSL01027692">
    <property type="protein sequence ID" value="VDL86991.1"/>
    <property type="molecule type" value="Genomic_DNA"/>
</dbReference>
<dbReference type="AlphaFoldDB" id="A0A0N4YYE8"/>
<dbReference type="STRING" id="27835.A0A0N4YYE8"/>
<evidence type="ECO:0000313" key="2">
    <source>
        <dbReference type="Proteomes" id="UP000271162"/>
    </source>
</evidence>
<proteinExistence type="predicted"/>
<dbReference type="WBParaSite" id="NBR_0002227001-mRNA-1">
    <property type="protein sequence ID" value="NBR_0002227001-mRNA-1"/>
    <property type="gene ID" value="NBR_0002227001"/>
</dbReference>
<keyword evidence="2" id="KW-1185">Reference proteome</keyword>
<dbReference type="Proteomes" id="UP000271162">
    <property type="component" value="Unassembled WGS sequence"/>
</dbReference>
<evidence type="ECO:0000313" key="3">
    <source>
        <dbReference type="WBParaSite" id="NBR_0002227001-mRNA-1"/>
    </source>
</evidence>
<gene>
    <name evidence="1" type="ORF">NBR_LOCUS22272</name>
</gene>
<evidence type="ECO:0000313" key="1">
    <source>
        <dbReference type="EMBL" id="VDL86991.1"/>
    </source>
</evidence>
<reference evidence="1 2" key="2">
    <citation type="submission" date="2018-11" db="EMBL/GenBank/DDBJ databases">
        <authorList>
            <consortium name="Pathogen Informatics"/>
        </authorList>
    </citation>
    <scope>NUCLEOTIDE SEQUENCE [LARGE SCALE GENOMIC DNA]</scope>
</reference>
<name>A0A0N4YYE8_NIPBR</name>
<sequence>RYDFKKANYGRIGTYLDYIDWIGSFLCAKDVDEMTPICEAKLPGYLERLYLAKVDSYREAMLQSTDENWYLYKEISDNSDKRLKKFNRSIEKKILESGNQPSFHKFINFKLKSKKPLTLYRDDGPPVVTDAVNETEEESVPMTASNFPRMIDSLWFILNQKLRMGFRLCSLKKYCSHFKAFGILIQFNFLSFGGAQDVDTFTGDTNTKKDPL</sequence>